<dbReference type="Pfam" id="PF13561">
    <property type="entry name" value="adh_short_C2"/>
    <property type="match status" value="1"/>
</dbReference>
<dbReference type="GeneID" id="60586869"/>
<dbReference type="PRINTS" id="PR00081">
    <property type="entry name" value="GDHRDH"/>
</dbReference>
<dbReference type="AlphaFoldDB" id="A0A7T3FYS3"/>
<dbReference type="PANTHER" id="PTHR24321">
    <property type="entry name" value="DEHYDROGENASES, SHORT CHAIN"/>
    <property type="match status" value="1"/>
</dbReference>
<organism evidence="4 5">
    <name type="scientific">Halosimplex litoreum</name>
    <dbReference type="NCBI Taxonomy" id="1198301"/>
    <lineage>
        <taxon>Archaea</taxon>
        <taxon>Methanobacteriati</taxon>
        <taxon>Methanobacteriota</taxon>
        <taxon>Stenosarchaea group</taxon>
        <taxon>Halobacteria</taxon>
        <taxon>Halobacteriales</taxon>
        <taxon>Haloarculaceae</taxon>
        <taxon>Halosimplex</taxon>
    </lineage>
</organism>
<dbReference type="InterPro" id="IPR020904">
    <property type="entry name" value="Sc_DH/Rdtase_CS"/>
</dbReference>
<dbReference type="InterPro" id="IPR036291">
    <property type="entry name" value="NAD(P)-bd_dom_sf"/>
</dbReference>
<dbReference type="KEGG" id="hlt:I7X12_00210"/>
<protein>
    <submittedName>
        <fullName evidence="4">SDR family oxidoreductase</fullName>
    </submittedName>
</protein>
<dbReference type="FunFam" id="3.40.50.720:FF:000084">
    <property type="entry name" value="Short-chain dehydrogenase reductase"/>
    <property type="match status" value="1"/>
</dbReference>
<dbReference type="Gene3D" id="3.40.50.720">
    <property type="entry name" value="NAD(P)-binding Rossmann-like Domain"/>
    <property type="match status" value="1"/>
</dbReference>
<dbReference type="InterPro" id="IPR002347">
    <property type="entry name" value="SDR_fam"/>
</dbReference>
<name>A0A7T3FYS3_9EURY</name>
<evidence type="ECO:0000313" key="4">
    <source>
        <dbReference type="EMBL" id="QPV63092.1"/>
    </source>
</evidence>
<dbReference type="PROSITE" id="PS00061">
    <property type="entry name" value="ADH_SHORT"/>
    <property type="match status" value="1"/>
</dbReference>
<evidence type="ECO:0000256" key="3">
    <source>
        <dbReference type="RuleBase" id="RU000363"/>
    </source>
</evidence>
<dbReference type="EMBL" id="CP065856">
    <property type="protein sequence ID" value="QPV63092.1"/>
    <property type="molecule type" value="Genomic_DNA"/>
</dbReference>
<dbReference type="PRINTS" id="PR00080">
    <property type="entry name" value="SDRFAMILY"/>
</dbReference>
<dbReference type="RefSeq" id="WP_198061886.1">
    <property type="nucleotide sequence ID" value="NZ_CP065856.1"/>
</dbReference>
<reference evidence="4 5" key="1">
    <citation type="submission" date="2020-12" db="EMBL/GenBank/DDBJ databases">
        <title>Halosimplex halophilum sp. nov. and Halosimplex salinum sp. nov., two new members of the genus Halosimplex.</title>
        <authorList>
            <person name="Cui H.L."/>
        </authorList>
    </citation>
    <scope>NUCLEOTIDE SEQUENCE [LARGE SCALE GENOMIC DNA]</scope>
    <source>
        <strain evidence="4 5">YGH94</strain>
    </source>
</reference>
<evidence type="ECO:0000313" key="5">
    <source>
        <dbReference type="Proteomes" id="UP000595001"/>
    </source>
</evidence>
<evidence type="ECO:0000256" key="1">
    <source>
        <dbReference type="ARBA" id="ARBA00006484"/>
    </source>
</evidence>
<evidence type="ECO:0000256" key="2">
    <source>
        <dbReference type="ARBA" id="ARBA00023002"/>
    </source>
</evidence>
<accession>A0A7T3FYS3</accession>
<proteinExistence type="inferred from homology"/>
<dbReference type="CDD" id="cd05233">
    <property type="entry name" value="SDR_c"/>
    <property type="match status" value="1"/>
</dbReference>
<dbReference type="Proteomes" id="UP000595001">
    <property type="component" value="Chromosome"/>
</dbReference>
<gene>
    <name evidence="4" type="ORF">I7X12_00210</name>
</gene>
<dbReference type="PANTHER" id="PTHR24321:SF8">
    <property type="entry name" value="ESTRADIOL 17-BETA-DEHYDROGENASE 8-RELATED"/>
    <property type="match status" value="1"/>
</dbReference>
<dbReference type="Pfam" id="PF00106">
    <property type="entry name" value="adh_short"/>
    <property type="match status" value="1"/>
</dbReference>
<keyword evidence="2" id="KW-0560">Oxidoreductase</keyword>
<dbReference type="OrthoDB" id="7442at2157"/>
<comment type="similarity">
    <text evidence="1 3">Belongs to the short-chain dehydrogenases/reductases (SDR) family.</text>
</comment>
<keyword evidence="5" id="KW-1185">Reference proteome</keyword>
<dbReference type="SUPFAM" id="SSF51735">
    <property type="entry name" value="NAD(P)-binding Rossmann-fold domains"/>
    <property type="match status" value="1"/>
</dbReference>
<sequence length="276" mass="28291">MNGLAGQTALVTGVGSGIGRASALRFAEEGANVVVADIDVEGGRETVDLIENAGGDATFVEVDVSDTASVERMVDATVETYGSLDFAHNNAGILTDFVETTGISEANWDRIVEVNLKGIWACMKAELPAMERTGGGAVVNTASEAGLVGMGGLSSYSASKHGVVGLTKSVALEYAERDIRINAIAPGPTKTNIQSGIVGDSGGTSILGRIRSVVGTVRMALRTLRADFDTSAMRDVPMGRIADPEEMAGAVAFLCSTDASFVTGTTIPVDGGQAAD</sequence>
<dbReference type="GO" id="GO:0016491">
    <property type="term" value="F:oxidoreductase activity"/>
    <property type="evidence" value="ECO:0007669"/>
    <property type="project" value="UniProtKB-KW"/>
</dbReference>